<evidence type="ECO:0000256" key="4">
    <source>
        <dbReference type="ARBA" id="ARBA00022692"/>
    </source>
</evidence>
<proteinExistence type="inferred from homology"/>
<dbReference type="InterPro" id="IPR003416">
    <property type="entry name" value="MgtC/SapB/SrpB/YhiD_fam"/>
</dbReference>
<evidence type="ECO:0000259" key="8">
    <source>
        <dbReference type="Pfam" id="PF02308"/>
    </source>
</evidence>
<feature type="transmembrane region" description="Helical" evidence="7">
    <location>
        <begin position="12"/>
        <end position="30"/>
    </location>
</feature>
<keyword evidence="3" id="KW-1003">Cell membrane</keyword>
<dbReference type="RefSeq" id="WP_407639835.1">
    <property type="nucleotide sequence ID" value="NZ_FQYW01000009.1"/>
</dbReference>
<evidence type="ECO:0000256" key="3">
    <source>
        <dbReference type="ARBA" id="ARBA00022475"/>
    </source>
</evidence>
<evidence type="ECO:0000256" key="7">
    <source>
        <dbReference type="SAM" id="Phobius"/>
    </source>
</evidence>
<dbReference type="PRINTS" id="PR01837">
    <property type="entry name" value="MGTCSAPBPROT"/>
</dbReference>
<keyword evidence="6 7" id="KW-0472">Membrane</keyword>
<keyword evidence="5 7" id="KW-1133">Transmembrane helix</keyword>
<evidence type="ECO:0000256" key="6">
    <source>
        <dbReference type="ARBA" id="ARBA00023136"/>
    </source>
</evidence>
<feature type="domain" description="MgtC/SapB/SrpB/YhiD N-terminal" evidence="8">
    <location>
        <begin position="17"/>
        <end position="144"/>
    </location>
</feature>
<evidence type="ECO:0000313" key="9">
    <source>
        <dbReference type="EMBL" id="SHI64962.1"/>
    </source>
</evidence>
<dbReference type="Proteomes" id="UP000191240">
    <property type="component" value="Unassembled WGS sequence"/>
</dbReference>
<dbReference type="EMBL" id="FQYW01000009">
    <property type="protein sequence ID" value="SHI64962.1"/>
    <property type="molecule type" value="Genomic_DNA"/>
</dbReference>
<comment type="subcellular location">
    <subcellularLocation>
        <location evidence="1">Cell membrane</location>
        <topology evidence="1">Multi-pass membrane protein</topology>
    </subcellularLocation>
</comment>
<feature type="transmembrane region" description="Helical" evidence="7">
    <location>
        <begin position="42"/>
        <end position="61"/>
    </location>
</feature>
<evidence type="ECO:0000313" key="10">
    <source>
        <dbReference type="Proteomes" id="UP000191240"/>
    </source>
</evidence>
<feature type="transmembrane region" description="Helical" evidence="7">
    <location>
        <begin position="121"/>
        <end position="140"/>
    </location>
</feature>
<keyword evidence="4 7" id="KW-0812">Transmembrane</keyword>
<feature type="transmembrane region" description="Helical" evidence="7">
    <location>
        <begin position="73"/>
        <end position="91"/>
    </location>
</feature>
<dbReference type="AlphaFoldDB" id="A0A1M6CVB3"/>
<evidence type="ECO:0000256" key="2">
    <source>
        <dbReference type="ARBA" id="ARBA00009298"/>
    </source>
</evidence>
<comment type="similarity">
    <text evidence="2">Belongs to the MgtC/SapB family.</text>
</comment>
<dbReference type="Pfam" id="PF02308">
    <property type="entry name" value="MgtC"/>
    <property type="match status" value="1"/>
</dbReference>
<accession>A0A1M6CVB3</accession>
<dbReference type="GO" id="GO:0005886">
    <property type="term" value="C:plasma membrane"/>
    <property type="evidence" value="ECO:0007669"/>
    <property type="project" value="UniProtKB-SubCell"/>
</dbReference>
<evidence type="ECO:0000256" key="1">
    <source>
        <dbReference type="ARBA" id="ARBA00004651"/>
    </source>
</evidence>
<dbReference type="PANTHER" id="PTHR33778">
    <property type="entry name" value="PROTEIN MGTC"/>
    <property type="match status" value="1"/>
</dbReference>
<reference evidence="9 10" key="1">
    <citation type="submission" date="2016-11" db="EMBL/GenBank/DDBJ databases">
        <authorList>
            <person name="Jaros S."/>
            <person name="Januszkiewicz K."/>
            <person name="Wedrychowicz H."/>
        </authorList>
    </citation>
    <scope>NUCLEOTIDE SEQUENCE [LARGE SCALE GENOMIC DNA]</scope>
    <source>
        <strain evidence="9 10">DSM 3074</strain>
    </source>
</reference>
<name>A0A1M6CVB3_9FIRM</name>
<dbReference type="InterPro" id="IPR049177">
    <property type="entry name" value="MgtC_SapB_SrpB_YhiD_N"/>
</dbReference>
<organism evidence="9 10">
    <name type="scientific">Anaerovibrio lipolyticus DSM 3074</name>
    <dbReference type="NCBI Taxonomy" id="1120997"/>
    <lineage>
        <taxon>Bacteria</taxon>
        <taxon>Bacillati</taxon>
        <taxon>Bacillota</taxon>
        <taxon>Negativicutes</taxon>
        <taxon>Selenomonadales</taxon>
        <taxon>Selenomonadaceae</taxon>
        <taxon>Anaerovibrio</taxon>
    </lineage>
</organism>
<evidence type="ECO:0000256" key="5">
    <source>
        <dbReference type="ARBA" id="ARBA00022989"/>
    </source>
</evidence>
<gene>
    <name evidence="9" type="ORF">SAMN02745671_01238</name>
</gene>
<sequence>MEMSFVTPNDMVLLGRLALSCILGGLIGYERESKSKSAGLRTNMLVCIGSCLIMILSTEIYSTVEGKTNADPARLAAQVVSGIGFLGAGAIMKEGLNVTGLTTAACLWVVAGVGLSVGAGYYISAFFTSVLVFLVLEVFAKLDSFHKIDKKLTAKIIIKNNSTAVQEVYDTLKLHNIKICQIKMKNAEHAHDDSQVVVEMELINTKNIREVEVTHALYALDGVETVELT</sequence>
<protein>
    <submittedName>
        <fullName evidence="9">Putative Mg2+ transporter-C (MgtC) family protein</fullName>
    </submittedName>
</protein>
<dbReference type="PANTHER" id="PTHR33778:SF1">
    <property type="entry name" value="MAGNESIUM TRANSPORTER YHID-RELATED"/>
    <property type="match status" value="1"/>
</dbReference>